<dbReference type="Pfam" id="PF03235">
    <property type="entry name" value="GmrSD_N"/>
    <property type="match status" value="1"/>
</dbReference>
<proteinExistence type="predicted"/>
<evidence type="ECO:0000259" key="2">
    <source>
        <dbReference type="Pfam" id="PF03235"/>
    </source>
</evidence>
<keyword evidence="4" id="KW-1185">Reference proteome</keyword>
<organism evidence="3 4">
    <name type="scientific">Sistotremastrum suecicum HHB10207 ss-3</name>
    <dbReference type="NCBI Taxonomy" id="1314776"/>
    <lineage>
        <taxon>Eukaryota</taxon>
        <taxon>Fungi</taxon>
        <taxon>Dikarya</taxon>
        <taxon>Basidiomycota</taxon>
        <taxon>Agaricomycotina</taxon>
        <taxon>Agaricomycetes</taxon>
        <taxon>Sistotremastrales</taxon>
        <taxon>Sistotremastraceae</taxon>
        <taxon>Sistotremastrum</taxon>
    </lineage>
</organism>
<feature type="compositionally biased region" description="Acidic residues" evidence="1">
    <location>
        <begin position="1"/>
        <end position="24"/>
    </location>
</feature>
<reference evidence="3 4" key="1">
    <citation type="journal article" date="2016" name="Mol. Biol. Evol.">
        <title>Comparative Genomics of Early-Diverging Mushroom-Forming Fungi Provides Insights into the Origins of Lignocellulose Decay Capabilities.</title>
        <authorList>
            <person name="Nagy L.G."/>
            <person name="Riley R."/>
            <person name="Tritt A."/>
            <person name="Adam C."/>
            <person name="Daum C."/>
            <person name="Floudas D."/>
            <person name="Sun H."/>
            <person name="Yadav J.S."/>
            <person name="Pangilinan J."/>
            <person name="Larsson K.H."/>
            <person name="Matsuura K."/>
            <person name="Barry K."/>
            <person name="Labutti K."/>
            <person name="Kuo R."/>
            <person name="Ohm R.A."/>
            <person name="Bhattacharya S.S."/>
            <person name="Shirouzu T."/>
            <person name="Yoshinaga Y."/>
            <person name="Martin F.M."/>
            <person name="Grigoriev I.V."/>
            <person name="Hibbett D.S."/>
        </authorList>
    </citation>
    <scope>NUCLEOTIDE SEQUENCE [LARGE SCALE GENOMIC DNA]</scope>
    <source>
        <strain evidence="3 4">HHB10207 ss-3</strain>
    </source>
</reference>
<sequence>MDEEDYQDDDDLDVSSNEDEIEDQEDKKQTYNTRNPKKVLVLTETLRPPRSTTYSVKSLYDKIRRAEIDLNPDYQRDVVWDSKKQMGIIDSIFRHYYVPPVLFVGVSTLPSTKISRLPGRFSR</sequence>
<feature type="domain" description="GmrSD restriction endonucleases N-terminal" evidence="2">
    <location>
        <begin position="57"/>
        <end position="104"/>
    </location>
</feature>
<name>A0A166DHU6_9AGAM</name>
<feature type="region of interest" description="Disordered" evidence="1">
    <location>
        <begin position="1"/>
        <end position="35"/>
    </location>
</feature>
<dbReference type="OrthoDB" id="5419821at2759"/>
<dbReference type="STRING" id="1314776.A0A166DHU6"/>
<protein>
    <recommendedName>
        <fullName evidence="2">GmrSD restriction endonucleases N-terminal domain-containing protein</fullName>
    </recommendedName>
</protein>
<accession>A0A166DHU6</accession>
<evidence type="ECO:0000313" key="3">
    <source>
        <dbReference type="EMBL" id="KZT38537.1"/>
    </source>
</evidence>
<dbReference type="AlphaFoldDB" id="A0A166DHU6"/>
<dbReference type="EMBL" id="KV428061">
    <property type="protein sequence ID" value="KZT38537.1"/>
    <property type="molecule type" value="Genomic_DNA"/>
</dbReference>
<dbReference type="PANTHER" id="PTHR39639:SF1">
    <property type="entry name" value="DUF262 DOMAIN-CONTAINING PROTEIN"/>
    <property type="match status" value="1"/>
</dbReference>
<evidence type="ECO:0000256" key="1">
    <source>
        <dbReference type="SAM" id="MobiDB-lite"/>
    </source>
</evidence>
<gene>
    <name evidence="3" type="ORF">SISSUDRAFT_986075</name>
</gene>
<dbReference type="InterPro" id="IPR004919">
    <property type="entry name" value="GmrSD_N"/>
</dbReference>
<dbReference type="PANTHER" id="PTHR39639">
    <property type="entry name" value="CHROMOSOME 16, WHOLE GENOME SHOTGUN SEQUENCE"/>
    <property type="match status" value="1"/>
</dbReference>
<evidence type="ECO:0000313" key="4">
    <source>
        <dbReference type="Proteomes" id="UP000076798"/>
    </source>
</evidence>
<dbReference type="Proteomes" id="UP000076798">
    <property type="component" value="Unassembled WGS sequence"/>
</dbReference>